<reference evidence="1" key="1">
    <citation type="submission" date="2013-04" db="EMBL/GenBank/DDBJ databases">
        <authorList>
            <person name="Qu J."/>
            <person name="Murali S.C."/>
            <person name="Bandaranaike D."/>
            <person name="Bellair M."/>
            <person name="Blankenburg K."/>
            <person name="Chao H."/>
            <person name="Dinh H."/>
            <person name="Doddapaneni H."/>
            <person name="Downs B."/>
            <person name="Dugan-Rocha S."/>
            <person name="Elkadiri S."/>
            <person name="Gnanaolivu R.D."/>
            <person name="Hernandez B."/>
            <person name="Javaid M."/>
            <person name="Jayaseelan J.C."/>
            <person name="Lee S."/>
            <person name="Li M."/>
            <person name="Ming W."/>
            <person name="Munidasa M."/>
            <person name="Muniz J."/>
            <person name="Nguyen L."/>
            <person name="Ongeri F."/>
            <person name="Osuji N."/>
            <person name="Pu L.-L."/>
            <person name="Puazo M."/>
            <person name="Qu C."/>
            <person name="Quiroz J."/>
            <person name="Raj R."/>
            <person name="Weissenberger G."/>
            <person name="Xin Y."/>
            <person name="Zou X."/>
            <person name="Han Y."/>
            <person name="Richards S."/>
            <person name="Worley K."/>
            <person name="Muzny D."/>
            <person name="Gibbs R."/>
        </authorList>
    </citation>
    <scope>NUCLEOTIDE SEQUENCE</scope>
    <source>
        <strain evidence="1">Sampled in the wild</strain>
    </source>
</reference>
<dbReference type="AlphaFoldDB" id="A0A8K0P6M1"/>
<protein>
    <submittedName>
        <fullName evidence="1">Uncharacterized protein</fullName>
    </submittedName>
</protein>
<sequence length="85" mass="9921">MNPGFWDDLPRNQAVVLLKYPIVQKIQAQLICQVDGKRTIHRKKMIPKLNNPVRDSHPQKIEHLKRSAKETIVDMEQIDPFAIHT</sequence>
<keyword evidence="2" id="KW-1185">Reference proteome</keyword>
<evidence type="ECO:0000313" key="1">
    <source>
        <dbReference type="EMBL" id="KAG8232789.1"/>
    </source>
</evidence>
<organism evidence="1 2">
    <name type="scientific">Ladona fulva</name>
    <name type="common">Scarce chaser dragonfly</name>
    <name type="synonym">Libellula fulva</name>
    <dbReference type="NCBI Taxonomy" id="123851"/>
    <lineage>
        <taxon>Eukaryota</taxon>
        <taxon>Metazoa</taxon>
        <taxon>Ecdysozoa</taxon>
        <taxon>Arthropoda</taxon>
        <taxon>Hexapoda</taxon>
        <taxon>Insecta</taxon>
        <taxon>Pterygota</taxon>
        <taxon>Palaeoptera</taxon>
        <taxon>Odonata</taxon>
        <taxon>Epiprocta</taxon>
        <taxon>Anisoptera</taxon>
        <taxon>Libelluloidea</taxon>
        <taxon>Libellulidae</taxon>
        <taxon>Ladona</taxon>
    </lineage>
</organism>
<comment type="caution">
    <text evidence="1">The sequence shown here is derived from an EMBL/GenBank/DDBJ whole genome shotgun (WGS) entry which is preliminary data.</text>
</comment>
<gene>
    <name evidence="1" type="ORF">J437_LFUL012682</name>
</gene>
<name>A0A8K0P6M1_LADFU</name>
<reference evidence="1" key="2">
    <citation type="submission" date="2017-10" db="EMBL/GenBank/DDBJ databases">
        <title>Ladona fulva Genome sequencing and assembly.</title>
        <authorList>
            <person name="Murali S."/>
            <person name="Richards S."/>
            <person name="Bandaranaike D."/>
            <person name="Bellair M."/>
            <person name="Blankenburg K."/>
            <person name="Chao H."/>
            <person name="Dinh H."/>
            <person name="Doddapaneni H."/>
            <person name="Dugan-Rocha S."/>
            <person name="Elkadiri S."/>
            <person name="Gnanaolivu R."/>
            <person name="Hernandez B."/>
            <person name="Skinner E."/>
            <person name="Javaid M."/>
            <person name="Lee S."/>
            <person name="Li M."/>
            <person name="Ming W."/>
            <person name="Munidasa M."/>
            <person name="Muniz J."/>
            <person name="Nguyen L."/>
            <person name="Hughes D."/>
            <person name="Osuji N."/>
            <person name="Pu L.-L."/>
            <person name="Puazo M."/>
            <person name="Qu C."/>
            <person name="Quiroz J."/>
            <person name="Raj R."/>
            <person name="Weissenberger G."/>
            <person name="Xin Y."/>
            <person name="Zou X."/>
            <person name="Han Y."/>
            <person name="Worley K."/>
            <person name="Muzny D."/>
            <person name="Gibbs R."/>
        </authorList>
    </citation>
    <scope>NUCLEOTIDE SEQUENCE</scope>
    <source>
        <strain evidence="1">Sampled in the wild</strain>
    </source>
</reference>
<dbReference type="EMBL" id="KZ308652">
    <property type="protein sequence ID" value="KAG8232789.1"/>
    <property type="molecule type" value="Genomic_DNA"/>
</dbReference>
<proteinExistence type="predicted"/>
<evidence type="ECO:0000313" key="2">
    <source>
        <dbReference type="Proteomes" id="UP000792457"/>
    </source>
</evidence>
<accession>A0A8K0P6M1</accession>
<dbReference type="Proteomes" id="UP000792457">
    <property type="component" value="Unassembled WGS sequence"/>
</dbReference>